<reference evidence="5" key="1">
    <citation type="journal article" date="2019" name="Int. J. Syst. Evol. Microbiol.">
        <title>The Global Catalogue of Microorganisms (GCM) 10K type strain sequencing project: providing services to taxonomists for standard genome sequencing and annotation.</title>
        <authorList>
            <consortium name="The Broad Institute Genomics Platform"/>
            <consortium name="The Broad Institute Genome Sequencing Center for Infectious Disease"/>
            <person name="Wu L."/>
            <person name="Ma J."/>
        </authorList>
    </citation>
    <scope>NUCLEOTIDE SEQUENCE [LARGE SCALE GENOMIC DNA]</scope>
    <source>
        <strain evidence="5">CGMCC 1.15643</strain>
    </source>
</reference>
<accession>A0ABW0F2J4</accession>
<comment type="caution">
    <text evidence="4">The sequence shown here is derived from an EMBL/GenBank/DDBJ whole genome shotgun (WGS) entry which is preliminary data.</text>
</comment>
<dbReference type="Gene3D" id="3.50.50.60">
    <property type="entry name" value="FAD/NAD(P)-binding domain"/>
    <property type="match status" value="2"/>
</dbReference>
<dbReference type="EMBL" id="JBHSLI010000004">
    <property type="protein sequence ID" value="MFC5293612.1"/>
    <property type="molecule type" value="Genomic_DNA"/>
</dbReference>
<feature type="domain" description="FAD dependent oxidoreductase" evidence="3">
    <location>
        <begin position="19"/>
        <end position="412"/>
    </location>
</feature>
<organism evidence="4 5">
    <name type="scientific">Bosea minatitlanensis</name>
    <dbReference type="NCBI Taxonomy" id="128782"/>
    <lineage>
        <taxon>Bacteria</taxon>
        <taxon>Pseudomonadati</taxon>
        <taxon>Pseudomonadota</taxon>
        <taxon>Alphaproteobacteria</taxon>
        <taxon>Hyphomicrobiales</taxon>
        <taxon>Boseaceae</taxon>
        <taxon>Bosea</taxon>
    </lineage>
</organism>
<evidence type="ECO:0000313" key="4">
    <source>
        <dbReference type="EMBL" id="MFC5293612.1"/>
    </source>
</evidence>
<dbReference type="SUPFAM" id="SSF51905">
    <property type="entry name" value="FAD/NAD(P)-binding domain"/>
    <property type="match status" value="1"/>
</dbReference>
<dbReference type="Pfam" id="PF01266">
    <property type="entry name" value="DAO"/>
    <property type="match status" value="1"/>
</dbReference>
<evidence type="ECO:0000313" key="5">
    <source>
        <dbReference type="Proteomes" id="UP001595976"/>
    </source>
</evidence>
<sequence>MVQNLQPVLSDTEQPAAVDVVVIGGGIMGVCTAWNLVRAGVSVLLCEKGVIGGEQSSRNWGWVRKMGRDHREMPLMLRAMEIWAGLNDAIDGETGFRVTGITYFAGGASDIEKYRGWLARISEFDLDTRVLSSEEAAHHAPGATRRFYGALHTPSDGMAEPTLATSAIASAARRAGCVILQHCAVRTVEMQGGRVAGVVTERGRVACRRVVLAAGGWSSLFLGNLGLRFPQLKILSQVMRSAPIEAGLAGCGSGPGFGFRKRLDGGYNMSMRTGYPVDVVPDSFRFFKDFRPSLFSEHSSLKLRLGKRSLEEFVMRRRWRGDQVTPFEKYRVYDPAPGRHVLEGARKSFDAIFPAFRDARIVESWGGLLDATPDAIPVISGIDSHPGLFVSAGYSGHGFGLGPAAGQLMAELVQGAKPCVDPSPFRFGRFSDGTKIQYWPIGF</sequence>
<name>A0ABW0F2J4_9HYPH</name>
<dbReference type="PANTHER" id="PTHR13847:SF280">
    <property type="entry name" value="D-AMINO ACID DEHYDROGENASE"/>
    <property type="match status" value="1"/>
</dbReference>
<keyword evidence="5" id="KW-1185">Reference proteome</keyword>
<evidence type="ECO:0000256" key="1">
    <source>
        <dbReference type="ARBA" id="ARBA00009410"/>
    </source>
</evidence>
<dbReference type="Gene3D" id="3.30.9.10">
    <property type="entry name" value="D-Amino Acid Oxidase, subunit A, domain 2"/>
    <property type="match status" value="1"/>
</dbReference>
<evidence type="ECO:0000259" key="3">
    <source>
        <dbReference type="Pfam" id="PF01266"/>
    </source>
</evidence>
<dbReference type="EC" id="1.-.-.-" evidence="4"/>
<comment type="similarity">
    <text evidence="1">Belongs to the DadA oxidoreductase family.</text>
</comment>
<evidence type="ECO:0000256" key="2">
    <source>
        <dbReference type="ARBA" id="ARBA00023002"/>
    </source>
</evidence>
<dbReference type="InterPro" id="IPR006076">
    <property type="entry name" value="FAD-dep_OxRdtase"/>
</dbReference>
<protein>
    <submittedName>
        <fullName evidence="4">NAD(P)/FAD-dependent oxidoreductase</fullName>
        <ecNumber evidence="4">1.-.-.-</ecNumber>
    </submittedName>
</protein>
<gene>
    <name evidence="4" type="ORF">ACFPK2_11495</name>
</gene>
<dbReference type="PANTHER" id="PTHR13847">
    <property type="entry name" value="SARCOSINE DEHYDROGENASE-RELATED"/>
    <property type="match status" value="1"/>
</dbReference>
<dbReference type="InterPro" id="IPR036188">
    <property type="entry name" value="FAD/NAD-bd_sf"/>
</dbReference>
<dbReference type="Proteomes" id="UP001595976">
    <property type="component" value="Unassembled WGS sequence"/>
</dbReference>
<dbReference type="RefSeq" id="WP_158444011.1">
    <property type="nucleotide sequence ID" value="NZ_JAOAOS010000004.1"/>
</dbReference>
<proteinExistence type="inferred from homology"/>
<dbReference type="GO" id="GO:0016491">
    <property type="term" value="F:oxidoreductase activity"/>
    <property type="evidence" value="ECO:0007669"/>
    <property type="project" value="UniProtKB-KW"/>
</dbReference>
<keyword evidence="2 4" id="KW-0560">Oxidoreductase</keyword>